<gene>
    <name evidence="1" type="ORF">Tci_856325</name>
</gene>
<reference evidence="1" key="1">
    <citation type="journal article" date="2019" name="Sci. Rep.">
        <title>Draft genome of Tanacetum cinerariifolium, the natural source of mosquito coil.</title>
        <authorList>
            <person name="Yamashiro T."/>
            <person name="Shiraishi A."/>
            <person name="Satake H."/>
            <person name="Nakayama K."/>
        </authorList>
    </citation>
    <scope>NUCLEOTIDE SEQUENCE</scope>
</reference>
<protein>
    <submittedName>
        <fullName evidence="1">Uncharacterized protein</fullName>
    </submittedName>
</protein>
<dbReference type="AlphaFoldDB" id="A0A699REH0"/>
<dbReference type="EMBL" id="BKCJ011094188">
    <property type="protein sequence ID" value="GFC84355.1"/>
    <property type="molecule type" value="Genomic_DNA"/>
</dbReference>
<sequence>MSFDEEGVTKVKAFMASAEDEPSVGKNDARKHVLDYTHVDLHYVKDQRKNLLNKFNSLNLELSS</sequence>
<name>A0A699REH0_TANCI</name>
<organism evidence="1">
    <name type="scientific">Tanacetum cinerariifolium</name>
    <name type="common">Dalmatian daisy</name>
    <name type="synonym">Chrysanthemum cinerariifolium</name>
    <dbReference type="NCBI Taxonomy" id="118510"/>
    <lineage>
        <taxon>Eukaryota</taxon>
        <taxon>Viridiplantae</taxon>
        <taxon>Streptophyta</taxon>
        <taxon>Embryophyta</taxon>
        <taxon>Tracheophyta</taxon>
        <taxon>Spermatophyta</taxon>
        <taxon>Magnoliopsida</taxon>
        <taxon>eudicotyledons</taxon>
        <taxon>Gunneridae</taxon>
        <taxon>Pentapetalae</taxon>
        <taxon>asterids</taxon>
        <taxon>campanulids</taxon>
        <taxon>Asterales</taxon>
        <taxon>Asteraceae</taxon>
        <taxon>Asteroideae</taxon>
        <taxon>Anthemideae</taxon>
        <taxon>Anthemidinae</taxon>
        <taxon>Tanacetum</taxon>
    </lineage>
</organism>
<feature type="non-terminal residue" evidence="1">
    <location>
        <position position="64"/>
    </location>
</feature>
<comment type="caution">
    <text evidence="1">The sequence shown here is derived from an EMBL/GenBank/DDBJ whole genome shotgun (WGS) entry which is preliminary data.</text>
</comment>
<proteinExistence type="predicted"/>
<evidence type="ECO:0000313" key="1">
    <source>
        <dbReference type="EMBL" id="GFC84355.1"/>
    </source>
</evidence>
<accession>A0A699REH0</accession>